<keyword evidence="4 6" id="KW-1133">Transmembrane helix</keyword>
<dbReference type="GO" id="GO:0005886">
    <property type="term" value="C:plasma membrane"/>
    <property type="evidence" value="ECO:0000318"/>
    <property type="project" value="GO_Central"/>
</dbReference>
<evidence type="ECO:0000313" key="8">
    <source>
        <dbReference type="Proteomes" id="UP000813463"/>
    </source>
</evidence>
<feature type="transmembrane region" description="Helical" evidence="6">
    <location>
        <begin position="62"/>
        <end position="81"/>
    </location>
</feature>
<feature type="transmembrane region" description="Helical" evidence="6">
    <location>
        <begin position="329"/>
        <end position="347"/>
    </location>
</feature>
<feature type="transmembrane region" description="Helical" evidence="6">
    <location>
        <begin position="160"/>
        <end position="178"/>
    </location>
</feature>
<feature type="transmembrane region" description="Helical" evidence="6">
    <location>
        <begin position="31"/>
        <end position="50"/>
    </location>
</feature>
<dbReference type="InterPro" id="IPR030184">
    <property type="entry name" value="WAT1-related"/>
</dbReference>
<feature type="domain" description="EamA" evidence="7">
    <location>
        <begin position="34"/>
        <end position="169"/>
    </location>
</feature>
<sequence>MLVRGSFLPLWKIRRGSQSKIKMGTSWEQRLPAIAMVSMQVLYAAMALLNRAALVKGMSPRVFIFYRQTIATLVISPIAYFTRRRSNTTTPSIGFKSFVLIFITAFIGVTLNQNMYFEGLYLASSSIASATYNLIPAVTFMTAAAFGLEQVNAKTLSSAAKILGTTFCVAGAVSMTLLRGPKLLNSQLPSSNSAFLHLFAVDQTWFLGCVCLLASSCCWSLWLILQVPVTACYPDHLSLSAWMCFVSMLQTGAVALFLEPDPVAWNLSSGLELTCCFFSGIVGSGVQFFVQSWCISRKGPFYSAMFTPLATVITTVLACIFLHEELYLGSLLGATTVIIGLYVVLWGKSEEVKEKLHLTSGACPVKIDQEKKSEKIDLEQPLLTNDSITPN</sequence>
<feature type="transmembrane region" description="Helical" evidence="6">
    <location>
        <begin position="205"/>
        <end position="225"/>
    </location>
</feature>
<feature type="transmembrane region" description="Helical" evidence="6">
    <location>
        <begin position="270"/>
        <end position="290"/>
    </location>
</feature>
<feature type="transmembrane region" description="Helical" evidence="6">
    <location>
        <begin position="237"/>
        <end position="258"/>
    </location>
</feature>
<name>A0A9R0IZM1_SPIOL</name>
<dbReference type="PANTHER" id="PTHR31218">
    <property type="entry name" value="WAT1-RELATED PROTEIN"/>
    <property type="match status" value="1"/>
</dbReference>
<evidence type="ECO:0000256" key="6">
    <source>
        <dbReference type="RuleBase" id="RU363077"/>
    </source>
</evidence>
<dbReference type="Pfam" id="PF00892">
    <property type="entry name" value="EamA"/>
    <property type="match status" value="2"/>
</dbReference>
<evidence type="ECO:0000256" key="3">
    <source>
        <dbReference type="ARBA" id="ARBA00022692"/>
    </source>
</evidence>
<dbReference type="RefSeq" id="XP_021858002.1">
    <property type="nucleotide sequence ID" value="XM_022002310.2"/>
</dbReference>
<reference evidence="9" key="2">
    <citation type="submission" date="2025-08" db="UniProtKB">
        <authorList>
            <consortium name="RefSeq"/>
        </authorList>
    </citation>
    <scope>IDENTIFICATION</scope>
    <source>
        <tissue evidence="9">Leaf</tissue>
    </source>
</reference>
<dbReference type="InterPro" id="IPR000620">
    <property type="entry name" value="EamA_dom"/>
</dbReference>
<evidence type="ECO:0000256" key="1">
    <source>
        <dbReference type="ARBA" id="ARBA00004141"/>
    </source>
</evidence>
<dbReference type="GeneID" id="110797217"/>
<feature type="transmembrane region" description="Helical" evidence="6">
    <location>
        <begin position="302"/>
        <end position="323"/>
    </location>
</feature>
<dbReference type="OrthoDB" id="1728340at2759"/>
<protein>
    <recommendedName>
        <fullName evidence="6">WAT1-related protein</fullName>
    </recommendedName>
</protein>
<comment type="similarity">
    <text evidence="2 6">Belongs to the drug/metabolite transporter (DMT) superfamily. Plant drug/metabolite exporter (P-DME) (TC 2.A.7.4) family.</text>
</comment>
<evidence type="ECO:0000256" key="2">
    <source>
        <dbReference type="ARBA" id="ARBA00007635"/>
    </source>
</evidence>
<feature type="transmembrane region" description="Helical" evidence="6">
    <location>
        <begin position="93"/>
        <end position="111"/>
    </location>
</feature>
<keyword evidence="3 6" id="KW-0812">Transmembrane</keyword>
<dbReference type="KEGG" id="soe:110797217"/>
<dbReference type="AlphaFoldDB" id="A0A9R0IZM1"/>
<evidence type="ECO:0000256" key="5">
    <source>
        <dbReference type="ARBA" id="ARBA00023136"/>
    </source>
</evidence>
<dbReference type="InterPro" id="IPR037185">
    <property type="entry name" value="EmrE-like"/>
</dbReference>
<dbReference type="Proteomes" id="UP000813463">
    <property type="component" value="Chromosome 2"/>
</dbReference>
<organism evidence="8 9">
    <name type="scientific">Spinacia oleracea</name>
    <name type="common">Spinach</name>
    <dbReference type="NCBI Taxonomy" id="3562"/>
    <lineage>
        <taxon>Eukaryota</taxon>
        <taxon>Viridiplantae</taxon>
        <taxon>Streptophyta</taxon>
        <taxon>Embryophyta</taxon>
        <taxon>Tracheophyta</taxon>
        <taxon>Spermatophyta</taxon>
        <taxon>Magnoliopsida</taxon>
        <taxon>eudicotyledons</taxon>
        <taxon>Gunneridae</taxon>
        <taxon>Pentapetalae</taxon>
        <taxon>Caryophyllales</taxon>
        <taxon>Chenopodiaceae</taxon>
        <taxon>Chenopodioideae</taxon>
        <taxon>Anserineae</taxon>
        <taxon>Spinacia</taxon>
    </lineage>
</organism>
<comment type="subcellular location">
    <subcellularLocation>
        <location evidence="1 6">Membrane</location>
        <topology evidence="1 6">Multi-pass membrane protein</topology>
    </subcellularLocation>
</comment>
<reference evidence="8" key="1">
    <citation type="journal article" date="2021" name="Nat. Commun.">
        <title>Genomic analyses provide insights into spinach domestication and the genetic basis of agronomic traits.</title>
        <authorList>
            <person name="Cai X."/>
            <person name="Sun X."/>
            <person name="Xu C."/>
            <person name="Sun H."/>
            <person name="Wang X."/>
            <person name="Ge C."/>
            <person name="Zhang Z."/>
            <person name="Wang Q."/>
            <person name="Fei Z."/>
            <person name="Jiao C."/>
            <person name="Wang Q."/>
        </authorList>
    </citation>
    <scope>NUCLEOTIDE SEQUENCE [LARGE SCALE GENOMIC DNA]</scope>
    <source>
        <strain evidence="8">cv. Varoflay</strain>
    </source>
</reference>
<feature type="domain" description="EamA" evidence="7">
    <location>
        <begin position="207"/>
        <end position="345"/>
    </location>
</feature>
<feature type="transmembrane region" description="Helical" evidence="6">
    <location>
        <begin position="131"/>
        <end position="148"/>
    </location>
</feature>
<keyword evidence="8" id="KW-1185">Reference proteome</keyword>
<accession>A0A9R0IZM1</accession>
<evidence type="ECO:0000259" key="7">
    <source>
        <dbReference type="Pfam" id="PF00892"/>
    </source>
</evidence>
<dbReference type="SUPFAM" id="SSF103481">
    <property type="entry name" value="Multidrug resistance efflux transporter EmrE"/>
    <property type="match status" value="2"/>
</dbReference>
<dbReference type="GO" id="GO:0022857">
    <property type="term" value="F:transmembrane transporter activity"/>
    <property type="evidence" value="ECO:0007669"/>
    <property type="project" value="InterPro"/>
</dbReference>
<keyword evidence="5 6" id="KW-0472">Membrane</keyword>
<gene>
    <name evidence="9" type="primary">LOC110797217</name>
</gene>
<evidence type="ECO:0000313" key="9">
    <source>
        <dbReference type="RefSeq" id="XP_021858002.1"/>
    </source>
</evidence>
<proteinExistence type="inferred from homology"/>
<evidence type="ECO:0000256" key="4">
    <source>
        <dbReference type="ARBA" id="ARBA00022989"/>
    </source>
</evidence>